<evidence type="ECO:0000313" key="1">
    <source>
        <dbReference type="EMBL" id="MFC3833404.1"/>
    </source>
</evidence>
<organism evidence="1 2">
    <name type="scientific">Deinococcus rufus</name>
    <dbReference type="NCBI Taxonomy" id="2136097"/>
    <lineage>
        <taxon>Bacteria</taxon>
        <taxon>Thermotogati</taxon>
        <taxon>Deinococcota</taxon>
        <taxon>Deinococci</taxon>
        <taxon>Deinococcales</taxon>
        <taxon>Deinococcaceae</taxon>
        <taxon>Deinococcus</taxon>
    </lineage>
</organism>
<dbReference type="EMBL" id="JBHRZG010000011">
    <property type="protein sequence ID" value="MFC3833404.1"/>
    <property type="molecule type" value="Genomic_DNA"/>
</dbReference>
<dbReference type="RefSeq" id="WP_380101927.1">
    <property type="nucleotide sequence ID" value="NZ_JBHRZG010000011.1"/>
</dbReference>
<dbReference type="Proteomes" id="UP001595803">
    <property type="component" value="Unassembled WGS sequence"/>
</dbReference>
<sequence length="114" mass="12380">MTTPHLSADTIRTATNEVIRATEGLRRCAQELADVEFEFDTAEATALAAGVEGGNEAQRKANLRLRLADQHATVKGARDRHADARRDLDVAQAILTALRYQLRLLEVSAAAVAQ</sequence>
<evidence type="ECO:0000313" key="2">
    <source>
        <dbReference type="Proteomes" id="UP001595803"/>
    </source>
</evidence>
<protein>
    <submittedName>
        <fullName evidence="1">Uncharacterized protein</fullName>
    </submittedName>
</protein>
<gene>
    <name evidence="1" type="ORF">ACFOSB_11105</name>
</gene>
<proteinExistence type="predicted"/>
<accession>A0ABV7Z8P1</accession>
<name>A0ABV7Z8P1_9DEIO</name>
<comment type="caution">
    <text evidence="1">The sequence shown here is derived from an EMBL/GenBank/DDBJ whole genome shotgun (WGS) entry which is preliminary data.</text>
</comment>
<keyword evidence="2" id="KW-1185">Reference proteome</keyword>
<reference evidence="2" key="1">
    <citation type="journal article" date="2019" name="Int. J. Syst. Evol. Microbiol.">
        <title>The Global Catalogue of Microorganisms (GCM) 10K type strain sequencing project: providing services to taxonomists for standard genome sequencing and annotation.</title>
        <authorList>
            <consortium name="The Broad Institute Genomics Platform"/>
            <consortium name="The Broad Institute Genome Sequencing Center for Infectious Disease"/>
            <person name="Wu L."/>
            <person name="Ma J."/>
        </authorList>
    </citation>
    <scope>NUCLEOTIDE SEQUENCE [LARGE SCALE GENOMIC DNA]</scope>
    <source>
        <strain evidence="2">CCTCC AB 2017081</strain>
    </source>
</reference>